<dbReference type="RefSeq" id="WP_241061886.1">
    <property type="nucleotide sequence ID" value="NZ_JAKWJU010000002.1"/>
</dbReference>
<gene>
    <name evidence="4" type="ORF">MMA15_22340</name>
</gene>
<dbReference type="Proteomes" id="UP001166784">
    <property type="component" value="Unassembled WGS sequence"/>
</dbReference>
<evidence type="ECO:0000256" key="1">
    <source>
        <dbReference type="ARBA" id="ARBA00006754"/>
    </source>
</evidence>
<feature type="domain" description="PucR C-terminal helix-turn-helix" evidence="2">
    <location>
        <begin position="453"/>
        <end position="510"/>
    </location>
</feature>
<accession>A0ABS9T3E2</accession>
<dbReference type="Pfam" id="PF13556">
    <property type="entry name" value="HTH_30"/>
    <property type="match status" value="1"/>
</dbReference>
<dbReference type="PANTHER" id="PTHR33744">
    <property type="entry name" value="CARBOHYDRATE DIACID REGULATOR"/>
    <property type="match status" value="1"/>
</dbReference>
<organism evidence="4 5">
    <name type="scientific">Streptomyces marispadix</name>
    <dbReference type="NCBI Taxonomy" id="2922868"/>
    <lineage>
        <taxon>Bacteria</taxon>
        <taxon>Bacillati</taxon>
        <taxon>Actinomycetota</taxon>
        <taxon>Actinomycetes</taxon>
        <taxon>Kitasatosporales</taxon>
        <taxon>Streptomycetaceae</taxon>
        <taxon>Streptomyces</taxon>
    </lineage>
</organism>
<dbReference type="Pfam" id="PF17853">
    <property type="entry name" value="GGDEF_2"/>
    <property type="match status" value="1"/>
</dbReference>
<comment type="caution">
    <text evidence="4">The sequence shown here is derived from an EMBL/GenBank/DDBJ whole genome shotgun (WGS) entry which is preliminary data.</text>
</comment>
<dbReference type="InterPro" id="IPR051448">
    <property type="entry name" value="CdaR-like_regulators"/>
</dbReference>
<name>A0ABS9T3E2_9ACTN</name>
<sequence length="520" mass="55783">MTSPWQPVTVRVLCGLEGLVGAHLAAGQAGLDAEVHSIEVVSTLASAESVTSGALVIAAPGETELVVLDMMLSAVRAAGAVGFVVTKGPHLIGSATRLADKLGMPLLVATFKDPLQLARQLDRVVHAPELVRADVLSQLGRQMRRRHAEPGPVLETLARMLSARASLVCPVGTVLAGSTLELPDGALADPSPHTVPGAGSRDGDLVLVPVVLDSQAGPDVWVAVQLPPGPTTWTTTAEQAAMLAAAAITGWAARRRLEGERELHERRDLLSELLKKPSHPDREVTEGGLKLGWQVHGWHIGAHLRSMGMPGDRRRRMADLLNAALSEQGLSGHLVERGEGWAFWVTSDREPARASSRDIVKPLRAALTSLSDEAPLIAGVGRPREGPEGLARTLTEARQACLLAGTRARGVRVAHIDELDLQQLLADWYSQESFQTYARQILKPLYDRDDMELIRTVEAYLEHESSASSTAAYLGVHRNTVAERIARVESLLDVNLALPDHRLVVQLACRTLRFGGGQAS</sequence>
<proteinExistence type="inferred from homology"/>
<evidence type="ECO:0000259" key="2">
    <source>
        <dbReference type="Pfam" id="PF13556"/>
    </source>
</evidence>
<dbReference type="InterPro" id="IPR025736">
    <property type="entry name" value="PucR_C-HTH_dom"/>
</dbReference>
<reference evidence="4" key="1">
    <citation type="submission" date="2022-03" db="EMBL/GenBank/DDBJ databases">
        <authorList>
            <person name="Santos J.D.N."/>
            <person name="Kallscheuer N."/>
            <person name="Jogler C."/>
            <person name="Lage O.M."/>
        </authorList>
    </citation>
    <scope>NUCLEOTIDE SEQUENCE</scope>
    <source>
        <strain evidence="4">M600PL45_2</strain>
    </source>
</reference>
<dbReference type="PANTHER" id="PTHR33744:SF1">
    <property type="entry name" value="DNA-BINDING TRANSCRIPTIONAL ACTIVATOR ADER"/>
    <property type="match status" value="1"/>
</dbReference>
<dbReference type="Gene3D" id="1.10.10.2840">
    <property type="entry name" value="PucR C-terminal helix-turn-helix domain"/>
    <property type="match status" value="1"/>
</dbReference>
<evidence type="ECO:0000313" key="5">
    <source>
        <dbReference type="Proteomes" id="UP001166784"/>
    </source>
</evidence>
<feature type="domain" description="CdaR GGDEF-like" evidence="3">
    <location>
        <begin position="280"/>
        <end position="400"/>
    </location>
</feature>
<keyword evidence="5" id="KW-1185">Reference proteome</keyword>
<dbReference type="InterPro" id="IPR042070">
    <property type="entry name" value="PucR_C-HTH_sf"/>
</dbReference>
<reference evidence="4" key="2">
    <citation type="journal article" date="2023" name="Int. J. Syst. Evol. Microbiol.">
        <title>Streptomyces marispadix sp. nov., isolated from marine beach sediment of the Northern Coast of Portugal.</title>
        <authorList>
            <person name="dos Santos J.D.N."/>
            <person name="Vitorino I.R."/>
            <person name="Kallscheuer N."/>
            <person name="Srivastava A."/>
            <person name="Krautwurst S."/>
            <person name="Marz M."/>
            <person name="Jogler C."/>
            <person name="Lobo Da Cunha A."/>
            <person name="Catita J."/>
            <person name="Goncalves H."/>
            <person name="Gonzalez I."/>
            <person name="Reyes F."/>
            <person name="Lage O.M."/>
        </authorList>
    </citation>
    <scope>NUCLEOTIDE SEQUENCE</scope>
    <source>
        <strain evidence="4">M600PL45_2</strain>
    </source>
</reference>
<evidence type="ECO:0000313" key="4">
    <source>
        <dbReference type="EMBL" id="MCH6163027.1"/>
    </source>
</evidence>
<evidence type="ECO:0000259" key="3">
    <source>
        <dbReference type="Pfam" id="PF17853"/>
    </source>
</evidence>
<protein>
    <submittedName>
        <fullName evidence="4">Helix-turn-helix domain-containing protein</fullName>
    </submittedName>
</protein>
<dbReference type="EMBL" id="JAKWJU010000002">
    <property type="protein sequence ID" value="MCH6163027.1"/>
    <property type="molecule type" value="Genomic_DNA"/>
</dbReference>
<comment type="similarity">
    <text evidence="1">Belongs to the CdaR family.</text>
</comment>
<dbReference type="InterPro" id="IPR041522">
    <property type="entry name" value="CdaR_GGDEF"/>
</dbReference>